<dbReference type="InterPro" id="IPR029062">
    <property type="entry name" value="Class_I_gatase-like"/>
</dbReference>
<proteinExistence type="predicted"/>
<reference evidence="1 2" key="1">
    <citation type="journal article" date="2019" name="Int. J. Syst. Evol. Microbiol.">
        <title>The Global Catalogue of Microorganisms (GCM) 10K type strain sequencing project: providing services to taxonomists for standard genome sequencing and annotation.</title>
        <authorList>
            <consortium name="The Broad Institute Genomics Platform"/>
            <consortium name="The Broad Institute Genome Sequencing Center for Infectious Disease"/>
            <person name="Wu L."/>
            <person name="Ma J."/>
        </authorList>
    </citation>
    <scope>NUCLEOTIDE SEQUENCE [LARGE SCALE GENOMIC DNA]</scope>
    <source>
        <strain evidence="1 2">JCM 15591</strain>
    </source>
</reference>
<keyword evidence="2" id="KW-1185">Reference proteome</keyword>
<dbReference type="Gene3D" id="3.40.50.880">
    <property type="match status" value="1"/>
</dbReference>
<dbReference type="Pfam" id="PF07722">
    <property type="entry name" value="Peptidase_C26"/>
    <property type="match status" value="1"/>
</dbReference>
<evidence type="ECO:0000313" key="2">
    <source>
        <dbReference type="Proteomes" id="UP001501475"/>
    </source>
</evidence>
<dbReference type="Proteomes" id="UP001501475">
    <property type="component" value="Unassembled WGS sequence"/>
</dbReference>
<dbReference type="SUPFAM" id="SSF52317">
    <property type="entry name" value="Class I glutamine amidotransferase-like"/>
    <property type="match status" value="1"/>
</dbReference>
<keyword evidence="1" id="KW-0378">Hydrolase</keyword>
<dbReference type="RefSeq" id="WP_344061549.1">
    <property type="nucleotide sequence ID" value="NZ_BAAAPN010000014.1"/>
</dbReference>
<protein>
    <submittedName>
        <fullName evidence="1">Gamma-glutamyl-gamma-aminobutyrate hydrolase family protein</fullName>
    </submittedName>
</protein>
<dbReference type="PROSITE" id="PS51273">
    <property type="entry name" value="GATASE_TYPE_1"/>
    <property type="match status" value="1"/>
</dbReference>
<organism evidence="1 2">
    <name type="scientific">Nostocoides vanveenii</name>
    <dbReference type="NCBI Taxonomy" id="330835"/>
    <lineage>
        <taxon>Bacteria</taxon>
        <taxon>Bacillati</taxon>
        <taxon>Actinomycetota</taxon>
        <taxon>Actinomycetes</taxon>
        <taxon>Micrococcales</taxon>
        <taxon>Intrasporangiaceae</taxon>
        <taxon>Nostocoides</taxon>
    </lineage>
</organism>
<dbReference type="GO" id="GO:0016787">
    <property type="term" value="F:hydrolase activity"/>
    <property type="evidence" value="ECO:0007669"/>
    <property type="project" value="UniProtKB-KW"/>
</dbReference>
<accession>A0ABN2K2P6</accession>
<dbReference type="InterPro" id="IPR044668">
    <property type="entry name" value="PuuD-like"/>
</dbReference>
<dbReference type="InterPro" id="IPR011697">
    <property type="entry name" value="Peptidase_C26"/>
</dbReference>
<sequence length="237" mass="24825">MRPVIGITTYVEPVDRGDWPGLRSAVLPQAYVDQVQSAGGIALLIPPRADADLPLAEAVLARVDGLIIAGGADVEPSRYAARPHPLVQDARPDRDAIELALATATSASGLPVLGICRGMQVMAVAAGGSLIQHLPDVVGHTGHSIAPGTYADHRVATVDGTRLRALLGPEVNVPSYHHQAVADHPGYAAAAWAADGTLEAMEDPDAPFRVAVQWHPEMDSDRRLFEALVAAASTGRN</sequence>
<dbReference type="PANTHER" id="PTHR43235">
    <property type="entry name" value="GLUTAMINE AMIDOTRANSFERASE PB2B2.05-RELATED"/>
    <property type="match status" value="1"/>
</dbReference>
<comment type="caution">
    <text evidence="1">The sequence shown here is derived from an EMBL/GenBank/DDBJ whole genome shotgun (WGS) entry which is preliminary data.</text>
</comment>
<dbReference type="CDD" id="cd01745">
    <property type="entry name" value="GATase1_2"/>
    <property type="match status" value="1"/>
</dbReference>
<gene>
    <name evidence="1" type="ORF">GCM10009810_04660</name>
</gene>
<evidence type="ECO:0000313" key="1">
    <source>
        <dbReference type="EMBL" id="GAA1747135.1"/>
    </source>
</evidence>
<dbReference type="PANTHER" id="PTHR43235:SF1">
    <property type="entry name" value="GLUTAMINE AMIDOTRANSFERASE PB2B2.05-RELATED"/>
    <property type="match status" value="1"/>
</dbReference>
<dbReference type="EMBL" id="BAAAPN010000014">
    <property type="protein sequence ID" value="GAA1747135.1"/>
    <property type="molecule type" value="Genomic_DNA"/>
</dbReference>
<name>A0ABN2K2P6_9MICO</name>